<protein>
    <submittedName>
        <fullName evidence="2">Uncharacterized protein</fullName>
    </submittedName>
</protein>
<sequence>MNLGAQNGVHANYEQLSDLSGLIKKNIKMRELYVLGRLDFCETFLTKNCPMLTVANSSGTVLRSPKSAGGITTSQATTV</sequence>
<evidence type="ECO:0000313" key="2">
    <source>
        <dbReference type="WBParaSite" id="nRc.2.0.1.t41663-RA"/>
    </source>
</evidence>
<evidence type="ECO:0000313" key="1">
    <source>
        <dbReference type="Proteomes" id="UP000887565"/>
    </source>
</evidence>
<dbReference type="AlphaFoldDB" id="A0A915KSB3"/>
<reference evidence="2" key="1">
    <citation type="submission" date="2022-11" db="UniProtKB">
        <authorList>
            <consortium name="WormBaseParasite"/>
        </authorList>
    </citation>
    <scope>IDENTIFICATION</scope>
</reference>
<proteinExistence type="predicted"/>
<dbReference type="Proteomes" id="UP000887565">
    <property type="component" value="Unplaced"/>
</dbReference>
<accession>A0A915KSB3</accession>
<organism evidence="1 2">
    <name type="scientific">Romanomermis culicivorax</name>
    <name type="common">Nematode worm</name>
    <dbReference type="NCBI Taxonomy" id="13658"/>
    <lineage>
        <taxon>Eukaryota</taxon>
        <taxon>Metazoa</taxon>
        <taxon>Ecdysozoa</taxon>
        <taxon>Nematoda</taxon>
        <taxon>Enoplea</taxon>
        <taxon>Dorylaimia</taxon>
        <taxon>Mermithida</taxon>
        <taxon>Mermithoidea</taxon>
        <taxon>Mermithidae</taxon>
        <taxon>Romanomermis</taxon>
    </lineage>
</organism>
<keyword evidence="1" id="KW-1185">Reference proteome</keyword>
<dbReference type="WBParaSite" id="nRc.2.0.1.t41663-RA">
    <property type="protein sequence ID" value="nRc.2.0.1.t41663-RA"/>
    <property type="gene ID" value="nRc.2.0.1.g41663"/>
</dbReference>
<name>A0A915KSB3_ROMCU</name>